<proteinExistence type="predicted"/>
<dbReference type="RefSeq" id="WP_377718976.1">
    <property type="nucleotide sequence ID" value="NZ_JBHSAM010000023.1"/>
</dbReference>
<evidence type="ECO:0000259" key="7">
    <source>
        <dbReference type="Pfam" id="PF04138"/>
    </source>
</evidence>
<dbReference type="CDD" id="cd04179">
    <property type="entry name" value="DPM_DPG-synthase_like"/>
    <property type="match status" value="1"/>
</dbReference>
<reference evidence="9" key="1">
    <citation type="journal article" date="2019" name="Int. J. Syst. Evol. Microbiol.">
        <title>The Global Catalogue of Microorganisms (GCM) 10K type strain sequencing project: providing services to taxonomists for standard genome sequencing and annotation.</title>
        <authorList>
            <consortium name="The Broad Institute Genomics Platform"/>
            <consortium name="The Broad Institute Genome Sequencing Center for Infectious Disease"/>
            <person name="Wu L."/>
            <person name="Ma J."/>
        </authorList>
    </citation>
    <scope>NUCLEOTIDE SEQUENCE [LARGE SCALE GENOMIC DNA]</scope>
    <source>
        <strain evidence="9">IBRC-M 10987</strain>
    </source>
</reference>
<dbReference type="InterPro" id="IPR029044">
    <property type="entry name" value="Nucleotide-diphossugar_trans"/>
</dbReference>
<organism evidence="8 9">
    <name type="scientific">Paenibacillus xanthanilyticus</name>
    <dbReference type="NCBI Taxonomy" id="1783531"/>
    <lineage>
        <taxon>Bacteria</taxon>
        <taxon>Bacillati</taxon>
        <taxon>Bacillota</taxon>
        <taxon>Bacilli</taxon>
        <taxon>Bacillales</taxon>
        <taxon>Paenibacillaceae</taxon>
        <taxon>Paenibacillus</taxon>
    </lineage>
</organism>
<comment type="subcellular location">
    <subcellularLocation>
        <location evidence="1">Membrane</location>
        <topology evidence="1">Multi-pass membrane protein</topology>
    </subcellularLocation>
</comment>
<dbReference type="Proteomes" id="UP001595715">
    <property type="component" value="Unassembled WGS sequence"/>
</dbReference>
<evidence type="ECO:0000259" key="6">
    <source>
        <dbReference type="Pfam" id="PF00535"/>
    </source>
</evidence>
<dbReference type="EMBL" id="JBHSAM010000023">
    <property type="protein sequence ID" value="MFC4100304.1"/>
    <property type="molecule type" value="Genomic_DNA"/>
</dbReference>
<feature type="domain" description="Glycosyltransferase 2-like" evidence="6">
    <location>
        <begin position="2"/>
        <end position="148"/>
    </location>
</feature>
<dbReference type="PANTHER" id="PTHR10859:SF114">
    <property type="entry name" value="DOLICHOL-PHOSPHATE MANNOSYLTRANSFERASE"/>
    <property type="match status" value="1"/>
</dbReference>
<dbReference type="InterPro" id="IPR007267">
    <property type="entry name" value="GtrA_DPMS_TM"/>
</dbReference>
<feature type="transmembrane region" description="Helical" evidence="5">
    <location>
        <begin position="310"/>
        <end position="329"/>
    </location>
</feature>
<evidence type="ECO:0000313" key="8">
    <source>
        <dbReference type="EMBL" id="MFC4100304.1"/>
    </source>
</evidence>
<evidence type="ECO:0000256" key="1">
    <source>
        <dbReference type="ARBA" id="ARBA00004141"/>
    </source>
</evidence>
<dbReference type="SUPFAM" id="SSF53448">
    <property type="entry name" value="Nucleotide-diphospho-sugar transferases"/>
    <property type="match status" value="1"/>
</dbReference>
<name>A0ABV8K0M0_9BACL</name>
<keyword evidence="9" id="KW-1185">Reference proteome</keyword>
<gene>
    <name evidence="8" type="ORF">ACFOZ8_11670</name>
</gene>
<evidence type="ECO:0000313" key="9">
    <source>
        <dbReference type="Proteomes" id="UP001595715"/>
    </source>
</evidence>
<feature type="domain" description="GtrA/DPMS transmembrane" evidence="7">
    <location>
        <begin position="222"/>
        <end position="336"/>
    </location>
</feature>
<keyword evidence="2 5" id="KW-0812">Transmembrane</keyword>
<evidence type="ECO:0000256" key="5">
    <source>
        <dbReference type="SAM" id="Phobius"/>
    </source>
</evidence>
<evidence type="ECO:0000256" key="3">
    <source>
        <dbReference type="ARBA" id="ARBA00022989"/>
    </source>
</evidence>
<dbReference type="Pfam" id="PF00535">
    <property type="entry name" value="Glycos_transf_2"/>
    <property type="match status" value="1"/>
</dbReference>
<keyword evidence="3 5" id="KW-1133">Transmembrane helix</keyword>
<evidence type="ECO:0000256" key="2">
    <source>
        <dbReference type="ARBA" id="ARBA00022692"/>
    </source>
</evidence>
<protein>
    <submittedName>
        <fullName evidence="8">GtrA family protein</fullName>
    </submittedName>
</protein>
<dbReference type="InterPro" id="IPR001173">
    <property type="entry name" value="Glyco_trans_2-like"/>
</dbReference>
<sequence>MTILIPAYEPDQRLLSLVDKLKEAYWHRIVIVDDGSGPAYRHIFDAARDAGCTVLAHADNLGKGRALKTGFGYLKEIGETEGVICADSDGQHLPADIMRIADALASQRSGIVLGCRRFTGRVPLRSRFGNSATRLVYALTTGNRIQDTQTGLRGFPASMLDWLCELPGERFEYEMNMLLKAQEDGYPMREVTIETIYLENNKSSHFRPIADSAKVYAPILTFCSSSLMSALLDFGLLMLLQLLTGKLLFSVIGARTVSSMFNYAMNRRFVFDKNKKSALVASMPKYFALVVLIMVLNYGLLHLFHESWGIPLVFAKLLTEGALFLFSYWSQRKFVFSEPNEIVVKSCSVPLEHVKQV</sequence>
<evidence type="ECO:0000256" key="4">
    <source>
        <dbReference type="ARBA" id="ARBA00023136"/>
    </source>
</evidence>
<dbReference type="PANTHER" id="PTHR10859">
    <property type="entry name" value="GLYCOSYL TRANSFERASE"/>
    <property type="match status" value="1"/>
</dbReference>
<feature type="transmembrane region" description="Helical" evidence="5">
    <location>
        <begin position="286"/>
        <end position="304"/>
    </location>
</feature>
<dbReference type="Gene3D" id="3.90.550.10">
    <property type="entry name" value="Spore Coat Polysaccharide Biosynthesis Protein SpsA, Chain A"/>
    <property type="match status" value="1"/>
</dbReference>
<keyword evidence="4 5" id="KW-0472">Membrane</keyword>
<accession>A0ABV8K0M0</accession>
<dbReference type="Pfam" id="PF04138">
    <property type="entry name" value="GtrA_DPMS_TM"/>
    <property type="match status" value="1"/>
</dbReference>
<comment type="caution">
    <text evidence="8">The sequence shown here is derived from an EMBL/GenBank/DDBJ whole genome shotgun (WGS) entry which is preliminary data.</text>
</comment>